<dbReference type="Proteomes" id="UP000450000">
    <property type="component" value="Unassembled WGS sequence"/>
</dbReference>
<dbReference type="PANTHER" id="PTHR38436">
    <property type="entry name" value="POLYKETIDE CYCLASE SNOAL-LIKE DOMAIN"/>
    <property type="match status" value="1"/>
</dbReference>
<feature type="compositionally biased region" description="Low complexity" evidence="1">
    <location>
        <begin position="1"/>
        <end position="15"/>
    </location>
</feature>
<evidence type="ECO:0000313" key="2">
    <source>
        <dbReference type="EMBL" id="MQS15547.1"/>
    </source>
</evidence>
<sequence>MAAGGRPRGAGPARPRSARRPGRAGPGRPRRRRDRPADRADPAGRPREEDDVTPTRTDPARTRPKTSGQPDPKTLAAEFGRRLFTERDLRVIDELSRPDAVFNLPGRPALNREGFRDVVRQLWRAKPDVTVESLDVFAEGHLVAARLRFTGTHLGELFGVPPTGRRVALDELLVEQWDDQGLLVELWQEAGYLSMLTGLGVLPAPDARPLRRLGHTLAAVPRFARLRARARSVDHNRGLRAGRPDRSEGA</sequence>
<comment type="caution">
    <text evidence="2">The sequence shown here is derived from an EMBL/GenBank/DDBJ whole genome shotgun (WGS) entry which is preliminary data.</text>
</comment>
<dbReference type="InterPro" id="IPR009959">
    <property type="entry name" value="Cyclase_SnoaL-like"/>
</dbReference>
<name>A0A6N7KYV1_9ACTN</name>
<protein>
    <submittedName>
        <fullName evidence="2">Ester cyclase</fullName>
    </submittedName>
</protein>
<dbReference type="EMBL" id="WBOF01000001">
    <property type="protein sequence ID" value="MQS15547.1"/>
    <property type="molecule type" value="Genomic_DNA"/>
</dbReference>
<feature type="compositionally biased region" description="Basic and acidic residues" evidence="1">
    <location>
        <begin position="35"/>
        <end position="48"/>
    </location>
</feature>
<dbReference type="PANTHER" id="PTHR38436:SF1">
    <property type="entry name" value="ESTER CYCLASE"/>
    <property type="match status" value="1"/>
</dbReference>
<dbReference type="SUPFAM" id="SSF54427">
    <property type="entry name" value="NTF2-like"/>
    <property type="match status" value="1"/>
</dbReference>
<evidence type="ECO:0000256" key="1">
    <source>
        <dbReference type="SAM" id="MobiDB-lite"/>
    </source>
</evidence>
<feature type="compositionally biased region" description="Basic residues" evidence="1">
    <location>
        <begin position="16"/>
        <end position="34"/>
    </location>
</feature>
<proteinExistence type="predicted"/>
<feature type="region of interest" description="Disordered" evidence="1">
    <location>
        <begin position="1"/>
        <end position="79"/>
    </location>
</feature>
<dbReference type="InterPro" id="IPR032710">
    <property type="entry name" value="NTF2-like_dom_sf"/>
</dbReference>
<dbReference type="Gene3D" id="3.10.450.50">
    <property type="match status" value="1"/>
</dbReference>
<dbReference type="GO" id="GO:0030638">
    <property type="term" value="P:polyketide metabolic process"/>
    <property type="evidence" value="ECO:0007669"/>
    <property type="project" value="InterPro"/>
</dbReference>
<reference evidence="2 3" key="1">
    <citation type="submission" date="2019-09" db="EMBL/GenBank/DDBJ databases">
        <title>Genome Sequences of Streptomyces kaniharaensis ATCC 21070.</title>
        <authorList>
            <person name="Zhu W."/>
            <person name="De Crecy-Lagard V."/>
            <person name="Richards N.G."/>
        </authorList>
    </citation>
    <scope>NUCLEOTIDE SEQUENCE [LARGE SCALE GENOMIC DNA]</scope>
    <source>
        <strain evidence="2 3">SF-557</strain>
    </source>
</reference>
<keyword evidence="3" id="KW-1185">Reference proteome</keyword>
<accession>A0A6N7KYV1</accession>
<evidence type="ECO:0000313" key="3">
    <source>
        <dbReference type="Proteomes" id="UP000450000"/>
    </source>
</evidence>
<dbReference type="Pfam" id="PF07366">
    <property type="entry name" value="SnoaL"/>
    <property type="match status" value="1"/>
</dbReference>
<gene>
    <name evidence="2" type="ORF">F7Q99_25565</name>
</gene>
<organism evidence="2 3">
    <name type="scientific">Streptomyces kaniharaensis</name>
    <dbReference type="NCBI Taxonomy" id="212423"/>
    <lineage>
        <taxon>Bacteria</taxon>
        <taxon>Bacillati</taxon>
        <taxon>Actinomycetota</taxon>
        <taxon>Actinomycetes</taxon>
        <taxon>Kitasatosporales</taxon>
        <taxon>Streptomycetaceae</taxon>
        <taxon>Streptomyces</taxon>
    </lineage>
</organism>
<dbReference type="AlphaFoldDB" id="A0A6N7KYV1"/>